<keyword evidence="2" id="KW-1185">Reference proteome</keyword>
<dbReference type="Proteomes" id="UP000289738">
    <property type="component" value="Chromosome B01"/>
</dbReference>
<name>A0A445AU88_ARAHY</name>
<dbReference type="AlphaFoldDB" id="A0A445AU88"/>
<sequence>MGLLVDPVTPELSLTKDNFVPHIMIDNICIQILDQQQFFQYAATSTDLQPKSGASMSTQTSFRGLTVLKGASY</sequence>
<accession>A0A445AU88</accession>
<gene>
    <name evidence="1" type="ORF">Ahy_B01g054757</name>
</gene>
<evidence type="ECO:0000313" key="1">
    <source>
        <dbReference type="EMBL" id="RYR30004.1"/>
    </source>
</evidence>
<proteinExistence type="predicted"/>
<reference evidence="1 2" key="1">
    <citation type="submission" date="2019-01" db="EMBL/GenBank/DDBJ databases">
        <title>Sequencing of cultivated peanut Arachis hypogaea provides insights into genome evolution and oil improvement.</title>
        <authorList>
            <person name="Chen X."/>
        </authorList>
    </citation>
    <scope>NUCLEOTIDE SEQUENCE [LARGE SCALE GENOMIC DNA]</scope>
    <source>
        <strain evidence="2">cv. Fuhuasheng</strain>
        <tissue evidence="1">Leaves</tissue>
    </source>
</reference>
<dbReference type="EMBL" id="SDMP01000011">
    <property type="protein sequence ID" value="RYR30004.1"/>
    <property type="molecule type" value="Genomic_DNA"/>
</dbReference>
<evidence type="ECO:0000313" key="2">
    <source>
        <dbReference type="Proteomes" id="UP000289738"/>
    </source>
</evidence>
<protein>
    <submittedName>
        <fullName evidence="1">Uncharacterized protein</fullName>
    </submittedName>
</protein>
<organism evidence="1 2">
    <name type="scientific">Arachis hypogaea</name>
    <name type="common">Peanut</name>
    <dbReference type="NCBI Taxonomy" id="3818"/>
    <lineage>
        <taxon>Eukaryota</taxon>
        <taxon>Viridiplantae</taxon>
        <taxon>Streptophyta</taxon>
        <taxon>Embryophyta</taxon>
        <taxon>Tracheophyta</taxon>
        <taxon>Spermatophyta</taxon>
        <taxon>Magnoliopsida</taxon>
        <taxon>eudicotyledons</taxon>
        <taxon>Gunneridae</taxon>
        <taxon>Pentapetalae</taxon>
        <taxon>rosids</taxon>
        <taxon>fabids</taxon>
        <taxon>Fabales</taxon>
        <taxon>Fabaceae</taxon>
        <taxon>Papilionoideae</taxon>
        <taxon>50 kb inversion clade</taxon>
        <taxon>dalbergioids sensu lato</taxon>
        <taxon>Dalbergieae</taxon>
        <taxon>Pterocarpus clade</taxon>
        <taxon>Arachis</taxon>
    </lineage>
</organism>
<comment type="caution">
    <text evidence="1">The sequence shown here is derived from an EMBL/GenBank/DDBJ whole genome shotgun (WGS) entry which is preliminary data.</text>
</comment>